<dbReference type="SUPFAM" id="SSF46689">
    <property type="entry name" value="Homeodomain-like"/>
    <property type="match status" value="1"/>
</dbReference>
<protein>
    <submittedName>
        <fullName evidence="7">Regulatory Fis family protein</fullName>
    </submittedName>
</protein>
<keyword evidence="3" id="KW-0805">Transcription regulation</keyword>
<dbReference type="InterPro" id="IPR002078">
    <property type="entry name" value="Sigma_54_int"/>
</dbReference>
<accession>A0A4R2GUJ9</accession>
<evidence type="ECO:0000256" key="3">
    <source>
        <dbReference type="ARBA" id="ARBA00023015"/>
    </source>
</evidence>
<sequence length="562" mass="60531">MATDLPVRNSIRMSWQRSQESSVDTDQPAPAYFPGIDFDTTLTRAARPVIDALSSELTDEPVCIILTDAKGIVLDRRGGDRSLIRRLDRVDLAPGFRYAESEVGTNGIGTALEVGGPILVLGNEHYTGVLRSFACAGAPITHPVTGGLLGVLDITTQARNSNAVLLSVAKLAARRIQERVIEEANALDQALLSEYYAVCRHTGGSVIALGDEVFMINAYAQQHFDSADQAALIDRTRDARGGTKPLTFLADLPSGISARLAYQPTFLGDTLAGGIVQIREQRSAPRSGTRVPAVPGMAGTSALWRHTTHEVLDACGRAEWLVAEGEPGVGKLTMLRAVHDYSSPTRRLAIIDADDHDLLTTAASELESDADLIIRHAHLLSGDVIHGLADLLQAARDGSIGQDAWVALTMVPGQPDDDALGTQLLSFFPRTVAVPPLRHHLEDVPALVRHLLGRAGVTGVTLSTAALNQLMRLPWSGNVTHLRTILTDVARRRRSGVVELEDLPAECHATTRRHLTRMEALERDAIVDALAAHNGDKTAAAEALGMSRATIYRKIRDYAIHS</sequence>
<dbReference type="RefSeq" id="WP_199238702.1">
    <property type="nucleotide sequence ID" value="NZ_SLWN01000024.1"/>
</dbReference>
<evidence type="ECO:0000313" key="8">
    <source>
        <dbReference type="Proteomes" id="UP000294508"/>
    </source>
</evidence>
<dbReference type="SUPFAM" id="SSF52540">
    <property type="entry name" value="P-loop containing nucleoside triphosphate hydrolases"/>
    <property type="match status" value="1"/>
</dbReference>
<dbReference type="PANTHER" id="PTHR32071">
    <property type="entry name" value="TRANSCRIPTIONAL REGULATORY PROTEIN"/>
    <property type="match status" value="1"/>
</dbReference>
<dbReference type="PRINTS" id="PR01590">
    <property type="entry name" value="HTHFIS"/>
</dbReference>
<organism evidence="7 8">
    <name type="scientific">Kribbella steppae</name>
    <dbReference type="NCBI Taxonomy" id="2512223"/>
    <lineage>
        <taxon>Bacteria</taxon>
        <taxon>Bacillati</taxon>
        <taxon>Actinomycetota</taxon>
        <taxon>Actinomycetes</taxon>
        <taxon>Propionibacteriales</taxon>
        <taxon>Kribbellaceae</taxon>
        <taxon>Kribbella</taxon>
    </lineage>
</organism>
<evidence type="ECO:0000256" key="4">
    <source>
        <dbReference type="ARBA" id="ARBA00023163"/>
    </source>
</evidence>
<dbReference type="InterPro" id="IPR002197">
    <property type="entry name" value="HTH_Fis"/>
</dbReference>
<dbReference type="Pfam" id="PF25601">
    <property type="entry name" value="AAA_lid_14"/>
    <property type="match status" value="1"/>
</dbReference>
<dbReference type="Proteomes" id="UP000294508">
    <property type="component" value="Unassembled WGS sequence"/>
</dbReference>
<keyword evidence="2" id="KW-0067">ATP-binding</keyword>
<dbReference type="GO" id="GO:0043565">
    <property type="term" value="F:sequence-specific DNA binding"/>
    <property type="evidence" value="ECO:0007669"/>
    <property type="project" value="InterPro"/>
</dbReference>
<evidence type="ECO:0000256" key="1">
    <source>
        <dbReference type="ARBA" id="ARBA00022741"/>
    </source>
</evidence>
<keyword evidence="1" id="KW-0547">Nucleotide-binding</keyword>
<feature type="compositionally biased region" description="Polar residues" evidence="5">
    <location>
        <begin position="11"/>
        <end position="25"/>
    </location>
</feature>
<reference evidence="7 8" key="1">
    <citation type="journal article" date="2015" name="Stand. Genomic Sci.">
        <title>Genomic Encyclopedia of Bacterial and Archaeal Type Strains, Phase III: the genomes of soil and plant-associated and newly described type strains.</title>
        <authorList>
            <person name="Whitman W.B."/>
            <person name="Woyke T."/>
            <person name="Klenk H.P."/>
            <person name="Zhou Y."/>
            <person name="Lilburn T.G."/>
            <person name="Beck B.J."/>
            <person name="De Vos P."/>
            <person name="Vandamme P."/>
            <person name="Eisen J.A."/>
            <person name="Garrity G."/>
            <person name="Hugenholtz P."/>
            <person name="Kyrpides N.C."/>
        </authorList>
    </citation>
    <scope>NUCLEOTIDE SEQUENCE [LARGE SCALE GENOMIC DNA]</scope>
    <source>
        <strain evidence="7 8">VKM Ac-2572</strain>
    </source>
</reference>
<name>A0A4R2GUJ9_9ACTN</name>
<dbReference type="PANTHER" id="PTHR32071:SF122">
    <property type="entry name" value="SIGMA FACTOR"/>
    <property type="match status" value="1"/>
</dbReference>
<dbReference type="Pfam" id="PF02954">
    <property type="entry name" value="HTH_8"/>
    <property type="match status" value="1"/>
</dbReference>
<evidence type="ECO:0000256" key="5">
    <source>
        <dbReference type="SAM" id="MobiDB-lite"/>
    </source>
</evidence>
<dbReference type="Gene3D" id="3.30.450.40">
    <property type="match status" value="1"/>
</dbReference>
<evidence type="ECO:0000313" key="7">
    <source>
        <dbReference type="EMBL" id="TCO14359.1"/>
    </source>
</evidence>
<dbReference type="Gene3D" id="1.10.10.60">
    <property type="entry name" value="Homeodomain-like"/>
    <property type="match status" value="1"/>
</dbReference>
<feature type="region of interest" description="Disordered" evidence="5">
    <location>
        <begin position="1"/>
        <end position="30"/>
    </location>
</feature>
<dbReference type="PROSITE" id="PS50045">
    <property type="entry name" value="SIGMA54_INTERACT_4"/>
    <property type="match status" value="1"/>
</dbReference>
<dbReference type="InterPro" id="IPR029016">
    <property type="entry name" value="GAF-like_dom_sf"/>
</dbReference>
<dbReference type="GO" id="GO:0006355">
    <property type="term" value="P:regulation of DNA-templated transcription"/>
    <property type="evidence" value="ECO:0007669"/>
    <property type="project" value="InterPro"/>
</dbReference>
<dbReference type="EMBL" id="SLWN01000024">
    <property type="protein sequence ID" value="TCO14359.1"/>
    <property type="molecule type" value="Genomic_DNA"/>
</dbReference>
<dbReference type="AlphaFoldDB" id="A0A4R2GUJ9"/>
<feature type="domain" description="Sigma-54 factor interaction" evidence="6">
    <location>
        <begin position="431"/>
        <end position="491"/>
    </location>
</feature>
<gene>
    <name evidence="7" type="ORF">EV652_12451</name>
</gene>
<dbReference type="GO" id="GO:0005524">
    <property type="term" value="F:ATP binding"/>
    <property type="evidence" value="ECO:0007669"/>
    <property type="project" value="UniProtKB-KW"/>
</dbReference>
<dbReference type="Gene3D" id="1.10.8.60">
    <property type="match status" value="1"/>
</dbReference>
<evidence type="ECO:0000259" key="6">
    <source>
        <dbReference type="PROSITE" id="PS50045"/>
    </source>
</evidence>
<proteinExistence type="predicted"/>
<keyword evidence="8" id="KW-1185">Reference proteome</keyword>
<comment type="caution">
    <text evidence="7">The sequence shown here is derived from an EMBL/GenBank/DDBJ whole genome shotgun (WGS) entry which is preliminary data.</text>
</comment>
<keyword evidence="4" id="KW-0804">Transcription</keyword>
<evidence type="ECO:0000256" key="2">
    <source>
        <dbReference type="ARBA" id="ARBA00022840"/>
    </source>
</evidence>
<dbReference type="InterPro" id="IPR027417">
    <property type="entry name" value="P-loop_NTPase"/>
</dbReference>
<dbReference type="InterPro" id="IPR058031">
    <property type="entry name" value="AAA_lid_NorR"/>
</dbReference>
<dbReference type="InterPro" id="IPR009057">
    <property type="entry name" value="Homeodomain-like_sf"/>
</dbReference>